<reference evidence="1 2" key="1">
    <citation type="journal article" date="2014" name="Genome Announc.">
        <title>Draft Genome Sequence of Kocuria palustris PEL.</title>
        <authorList>
            <person name="Sharma G."/>
            <person name="Khatri I."/>
            <person name="Subramanian S."/>
        </authorList>
    </citation>
    <scope>NUCLEOTIDE SEQUENCE [LARGE SCALE GENOMIC DNA]</scope>
    <source>
        <strain evidence="1 2">PEL</strain>
    </source>
</reference>
<dbReference type="RefSeq" id="WP_006215411.1">
    <property type="nucleotide sequence ID" value="NZ_ANHZ02000020.1"/>
</dbReference>
<dbReference type="Proteomes" id="UP000009877">
    <property type="component" value="Unassembled WGS sequence"/>
</dbReference>
<dbReference type="AlphaFoldDB" id="M2YBC3"/>
<dbReference type="Pfam" id="PF06224">
    <property type="entry name" value="AlkZ-like"/>
    <property type="match status" value="1"/>
</dbReference>
<dbReference type="InterPro" id="IPR009351">
    <property type="entry name" value="AlkZ-like"/>
</dbReference>
<organism evidence="1 2">
    <name type="scientific">Kocuria palustris PEL</name>
    <dbReference type="NCBI Taxonomy" id="1236550"/>
    <lineage>
        <taxon>Bacteria</taxon>
        <taxon>Bacillati</taxon>
        <taxon>Actinomycetota</taxon>
        <taxon>Actinomycetes</taxon>
        <taxon>Micrococcales</taxon>
        <taxon>Micrococcaceae</taxon>
        <taxon>Kocuria</taxon>
    </lineage>
</organism>
<gene>
    <name evidence="1" type="ORF">C884_01185</name>
</gene>
<name>M2YBC3_9MICC</name>
<keyword evidence="2" id="KW-1185">Reference proteome</keyword>
<proteinExistence type="predicted"/>
<dbReference type="PANTHER" id="PTHR30528">
    <property type="entry name" value="CYTOPLASMIC PROTEIN"/>
    <property type="match status" value="1"/>
</dbReference>
<dbReference type="STRING" id="71999.KPaMU14_03090"/>
<evidence type="ECO:0000313" key="1">
    <source>
        <dbReference type="EMBL" id="EME35785.1"/>
    </source>
</evidence>
<accession>M2YBC3</accession>
<dbReference type="PANTHER" id="PTHR30528:SF0">
    <property type="entry name" value="CYTOPLASMIC PROTEIN"/>
    <property type="match status" value="1"/>
</dbReference>
<protein>
    <submittedName>
        <fullName evidence="1">Cytoplasmic protein</fullName>
    </submittedName>
</protein>
<sequence length="391" mass="44235">MTELTPAAARRIALAAQGFLDPRPAPGAVTARHLNRVIDRVGVVQVDSVNVLTRSHYLPFFSRLGPYDRARLDRLRDRSPRRLVEYWAHEASLIPLQTWPLLAFRRDRARDEAWGGIRRIAREQPELVERVLAVVASHGPLTARQCDALVEHQVPGRGDGWGWNWSAVKTALEFLFWSGQIISSGRNQQFERTYVLPERILPPELLERSRQMDAHEAHVELIRIAARAHGVASLRSLRDYFRLRADESRAAVVDLVTAGELEEVTVRGLGPAYLHAKARRPRRAHVEALVSPFDSLVWQRERTEALFGMRFRLEIYTPAAQRLHGYYVLPFVYGDNLVARADLKADRGAGALRVQRLTWEPEAPGAAREALAAQLRSMADWLELSDVVVSA</sequence>
<comment type="caution">
    <text evidence="1">The sequence shown here is derived from an EMBL/GenBank/DDBJ whole genome shotgun (WGS) entry which is preliminary data.</text>
</comment>
<dbReference type="EMBL" id="ANHZ02000020">
    <property type="protein sequence ID" value="EME35785.1"/>
    <property type="molecule type" value="Genomic_DNA"/>
</dbReference>
<evidence type="ECO:0000313" key="2">
    <source>
        <dbReference type="Proteomes" id="UP000009877"/>
    </source>
</evidence>